<feature type="region of interest" description="Disordered" evidence="1">
    <location>
        <begin position="43"/>
        <end position="86"/>
    </location>
</feature>
<accession>A0ABT4ANC5</accession>
<keyword evidence="3" id="KW-1185">Reference proteome</keyword>
<evidence type="ECO:0000256" key="1">
    <source>
        <dbReference type="SAM" id="MobiDB-lite"/>
    </source>
</evidence>
<dbReference type="RefSeq" id="WP_267541728.1">
    <property type="nucleotide sequence ID" value="NZ_JAPNKA010000001.1"/>
</dbReference>
<name>A0ABT4ANC5_9BACT</name>
<protein>
    <recommendedName>
        <fullName evidence="4">HEAT repeat protein</fullName>
    </recommendedName>
</protein>
<gene>
    <name evidence="2" type="ORF">OV287_53010</name>
</gene>
<feature type="region of interest" description="Disordered" evidence="1">
    <location>
        <begin position="1"/>
        <end position="21"/>
    </location>
</feature>
<evidence type="ECO:0000313" key="2">
    <source>
        <dbReference type="EMBL" id="MCY1083189.1"/>
    </source>
</evidence>
<reference evidence="2 3" key="1">
    <citation type="submission" date="2022-11" db="EMBL/GenBank/DDBJ databases">
        <title>Minimal conservation of predation-associated metabolite biosynthetic gene clusters underscores biosynthetic potential of Myxococcota including descriptions for ten novel species: Archangium lansinium sp. nov., Myxococcus landrumus sp. nov., Nannocystis bai.</title>
        <authorList>
            <person name="Ahearne A."/>
            <person name="Stevens C."/>
            <person name="Phillips K."/>
        </authorList>
    </citation>
    <scope>NUCLEOTIDE SEQUENCE [LARGE SCALE GENOMIC DNA]</scope>
    <source>
        <strain evidence="2 3">MIWBW</strain>
    </source>
</reference>
<proteinExistence type="predicted"/>
<feature type="compositionally biased region" description="Low complexity" evidence="1">
    <location>
        <begin position="52"/>
        <end position="65"/>
    </location>
</feature>
<sequence>MTPASPSPTSTSPSGTSSWRKPLLVAGTGLAALLAGVALIGRGGSAERPAEAEPAVAQTQATQAKPQKKGPPGPAAPLAPGEEAKAPRFTSTVCWQDLERFNDGVSIHNFREWAEPLLNSRDGLVRDFLKDRLTELIGKNPAHALEVLEWSRDAQGRSFGIYLMAVRDSEAVHQPQVATKLLDMGLDNSIAAERRAGVLSALDTQKRLAPAALDKLTNFANDPVAGEAGWAAARTIARVMKREFKQNANIGSYMDKLLSIGAQSPDEQIRYLGQMMPMHAAPLLSPEETERFAKILVGEGNEDGRDAAAHNLSLSTDKGRVLDLFAKTFETEQSLCVKWALFRFSARTAGKRALPVMANMAAMDPRFQGIYQDFERIYASGTLDFVRLFTSLPNQDPFNCLDRHE</sequence>
<comment type="caution">
    <text evidence="2">The sequence shown here is derived from an EMBL/GenBank/DDBJ whole genome shotgun (WGS) entry which is preliminary data.</text>
</comment>
<dbReference type="Proteomes" id="UP001207654">
    <property type="component" value="Unassembled WGS sequence"/>
</dbReference>
<organism evidence="2 3">
    <name type="scientific">Archangium lansingense</name>
    <dbReference type="NCBI Taxonomy" id="2995310"/>
    <lineage>
        <taxon>Bacteria</taxon>
        <taxon>Pseudomonadati</taxon>
        <taxon>Myxococcota</taxon>
        <taxon>Myxococcia</taxon>
        <taxon>Myxococcales</taxon>
        <taxon>Cystobacterineae</taxon>
        <taxon>Archangiaceae</taxon>
        <taxon>Archangium</taxon>
    </lineage>
</organism>
<dbReference type="EMBL" id="JAPNKA010000001">
    <property type="protein sequence ID" value="MCY1083189.1"/>
    <property type="molecule type" value="Genomic_DNA"/>
</dbReference>
<evidence type="ECO:0008006" key="4">
    <source>
        <dbReference type="Google" id="ProtNLM"/>
    </source>
</evidence>
<evidence type="ECO:0000313" key="3">
    <source>
        <dbReference type="Proteomes" id="UP001207654"/>
    </source>
</evidence>